<gene>
    <name evidence="1" type="ORF">K0504_07720</name>
</gene>
<dbReference type="RefSeq" id="WP_220103606.1">
    <property type="nucleotide sequence ID" value="NZ_JAHZSS010000007.1"/>
</dbReference>
<proteinExistence type="predicted"/>
<dbReference type="EMBL" id="JAHZSS010000007">
    <property type="protein sequence ID" value="MBW8190921.1"/>
    <property type="molecule type" value="Genomic_DNA"/>
</dbReference>
<comment type="caution">
    <text evidence="1">The sequence shown here is derived from an EMBL/GenBank/DDBJ whole genome shotgun (WGS) entry which is preliminary data.</text>
</comment>
<evidence type="ECO:0000313" key="2">
    <source>
        <dbReference type="Proteomes" id="UP001166251"/>
    </source>
</evidence>
<keyword evidence="2" id="KW-1185">Reference proteome</keyword>
<sequence>MVLNTAAIQLLADLQQAGSCAQLANNRQVTIENIFHSLVELDSVDPGYYLELDVTARNAELTAVSCELLAQLQGPLSQLRAINLPN</sequence>
<evidence type="ECO:0000313" key="1">
    <source>
        <dbReference type="EMBL" id="MBW8190921.1"/>
    </source>
</evidence>
<reference evidence="1" key="1">
    <citation type="submission" date="2021-07" db="EMBL/GenBank/DDBJ databases">
        <title>Neiella marina sp. nov., isolated from the intestinal content of sea cucumber Apostichopus japonicus.</title>
        <authorList>
            <person name="Bai X."/>
        </authorList>
    </citation>
    <scope>NUCLEOTIDE SEQUENCE</scope>
    <source>
        <strain evidence="1">126</strain>
    </source>
</reference>
<accession>A0ABS7EF16</accession>
<name>A0ABS7EF16_9GAMM</name>
<dbReference type="Proteomes" id="UP001166251">
    <property type="component" value="Unassembled WGS sequence"/>
</dbReference>
<organism evidence="1 2">
    <name type="scientific">Neiella holothuriorum</name>
    <dbReference type="NCBI Taxonomy" id="2870530"/>
    <lineage>
        <taxon>Bacteria</taxon>
        <taxon>Pseudomonadati</taxon>
        <taxon>Pseudomonadota</taxon>
        <taxon>Gammaproteobacteria</taxon>
        <taxon>Alteromonadales</taxon>
        <taxon>Echinimonadaceae</taxon>
        <taxon>Neiella</taxon>
    </lineage>
</organism>
<protein>
    <submittedName>
        <fullName evidence="1">Uncharacterized protein</fullName>
    </submittedName>
</protein>